<dbReference type="InterPro" id="IPR011330">
    <property type="entry name" value="Glyco_hydro/deAcase_b/a-brl"/>
</dbReference>
<name>A0A6B0YUB4_9CHLR</name>
<proteinExistence type="predicted"/>
<protein>
    <submittedName>
        <fullName evidence="4">Polysaccharide deacetylase family protein</fullName>
    </submittedName>
</protein>
<dbReference type="EMBL" id="VXRG01000121">
    <property type="protein sequence ID" value="MXY94706.1"/>
    <property type="molecule type" value="Genomic_DNA"/>
</dbReference>
<accession>A0A6B0YUB4</accession>
<dbReference type="Pfam" id="PF01522">
    <property type="entry name" value="Polysacc_deac_1"/>
    <property type="match status" value="1"/>
</dbReference>
<evidence type="ECO:0000256" key="1">
    <source>
        <dbReference type="ARBA" id="ARBA00004613"/>
    </source>
</evidence>
<dbReference type="PANTHER" id="PTHR34216:SF3">
    <property type="entry name" value="POLY-BETA-1,6-N-ACETYL-D-GLUCOSAMINE N-DEACETYLASE"/>
    <property type="match status" value="1"/>
</dbReference>
<dbReference type="SUPFAM" id="SSF88713">
    <property type="entry name" value="Glycoside hydrolase/deacetylase"/>
    <property type="match status" value="1"/>
</dbReference>
<evidence type="ECO:0000313" key="4">
    <source>
        <dbReference type="EMBL" id="MXY94706.1"/>
    </source>
</evidence>
<dbReference type="InterPro" id="IPR002509">
    <property type="entry name" value="NODB_dom"/>
</dbReference>
<gene>
    <name evidence="4" type="ORF">F4Y42_14805</name>
</gene>
<dbReference type="InterPro" id="IPR051398">
    <property type="entry name" value="Polysacch_Deacetylase"/>
</dbReference>
<keyword evidence="2" id="KW-0732">Signal</keyword>
<feature type="domain" description="NodB homology" evidence="3">
    <location>
        <begin position="35"/>
        <end position="159"/>
    </location>
</feature>
<dbReference type="Gene3D" id="3.20.20.370">
    <property type="entry name" value="Glycoside hydrolase/deacetylase"/>
    <property type="match status" value="1"/>
</dbReference>
<comment type="caution">
    <text evidence="4">The sequence shown here is derived from an EMBL/GenBank/DDBJ whole genome shotgun (WGS) entry which is preliminary data.</text>
</comment>
<evidence type="ECO:0000259" key="3">
    <source>
        <dbReference type="Pfam" id="PF01522"/>
    </source>
</evidence>
<dbReference type="AlphaFoldDB" id="A0A6B0YUB4"/>
<reference evidence="4" key="1">
    <citation type="submission" date="2019-09" db="EMBL/GenBank/DDBJ databases">
        <title>Characterisation of the sponge microbiome using genome-centric metagenomics.</title>
        <authorList>
            <person name="Engelberts J.P."/>
            <person name="Robbins S.J."/>
            <person name="De Goeij J.M."/>
            <person name="Aranda M."/>
            <person name="Bell S.C."/>
            <person name="Webster N.S."/>
        </authorList>
    </citation>
    <scope>NUCLEOTIDE SEQUENCE</scope>
    <source>
        <strain evidence="4">SB0664_bin_27</strain>
    </source>
</reference>
<comment type="subcellular location">
    <subcellularLocation>
        <location evidence="1">Secreted</location>
    </subcellularLocation>
</comment>
<dbReference type="PANTHER" id="PTHR34216">
    <property type="match status" value="1"/>
</dbReference>
<organism evidence="4">
    <name type="scientific">Caldilineaceae bacterium SB0664_bin_27</name>
    <dbReference type="NCBI Taxonomy" id="2605260"/>
    <lineage>
        <taxon>Bacteria</taxon>
        <taxon>Bacillati</taxon>
        <taxon>Chloroflexota</taxon>
        <taxon>Caldilineae</taxon>
        <taxon>Caldilineales</taxon>
        <taxon>Caldilineaceae</taxon>
    </lineage>
</organism>
<dbReference type="GO" id="GO:0005975">
    <property type="term" value="P:carbohydrate metabolic process"/>
    <property type="evidence" value="ECO:0007669"/>
    <property type="project" value="InterPro"/>
</dbReference>
<evidence type="ECO:0000256" key="2">
    <source>
        <dbReference type="ARBA" id="ARBA00022729"/>
    </source>
</evidence>
<dbReference type="CDD" id="cd10918">
    <property type="entry name" value="CE4_NodB_like_5s_6s"/>
    <property type="match status" value="1"/>
</dbReference>
<dbReference type="GO" id="GO:0005576">
    <property type="term" value="C:extracellular region"/>
    <property type="evidence" value="ECO:0007669"/>
    <property type="project" value="UniProtKB-SubCell"/>
</dbReference>
<sequence length="349" mass="38956">MTKTSETPLLGCDERSINIQITPTTFKHGKEWAYTVTYDEALTELFDHVVPLHEELGLPGHVEVVVGQMGEVRRIGNSSYNGYHHMGADKLRELIDMGWGVGNHSWTHGIVEENIDLEVRQAKEVLEDAIGHRVTVYTAPGSNANITPKITAALQEHGYLCALSVTDDINRPDADLWFLGRVANLHQAWTPLFAAFDSHHRLTQAQRESGWVIDYCHCPAPTIPHENKDLYIDEHRARLNAVIESGDKVWTATAEEILDYIVCRRHLQIETVSNGAGEERYRLQLKDLPTPVASRQVTVDIKVPPNLRRNPVVILDGQPQPGLLVTLDTLRVTVDLSQPIILSVGGSSQ</sequence>
<dbReference type="GO" id="GO:0016810">
    <property type="term" value="F:hydrolase activity, acting on carbon-nitrogen (but not peptide) bonds"/>
    <property type="evidence" value="ECO:0007669"/>
    <property type="project" value="InterPro"/>
</dbReference>